<dbReference type="Proteomes" id="UP000184603">
    <property type="component" value="Unassembled WGS sequence"/>
</dbReference>
<evidence type="ECO:0000313" key="4">
    <source>
        <dbReference type="Proteomes" id="UP000184603"/>
    </source>
</evidence>
<keyword evidence="2" id="KW-1133">Transmembrane helix</keyword>
<reference evidence="3 4" key="1">
    <citation type="submission" date="2016-12" db="EMBL/GenBank/DDBJ databases">
        <authorList>
            <person name="Song W.-J."/>
            <person name="Kurnit D.M."/>
        </authorList>
    </citation>
    <scope>NUCLEOTIDE SEQUENCE [LARGE SCALE GENOMIC DNA]</scope>
    <source>
        <strain evidence="3 4">DSM 18488</strain>
    </source>
</reference>
<feature type="transmembrane region" description="Helical" evidence="2">
    <location>
        <begin position="96"/>
        <end position="116"/>
    </location>
</feature>
<organism evidence="3 4">
    <name type="scientific">Desulfopila aestuarii DSM 18488</name>
    <dbReference type="NCBI Taxonomy" id="1121416"/>
    <lineage>
        <taxon>Bacteria</taxon>
        <taxon>Pseudomonadati</taxon>
        <taxon>Thermodesulfobacteriota</taxon>
        <taxon>Desulfobulbia</taxon>
        <taxon>Desulfobulbales</taxon>
        <taxon>Desulfocapsaceae</taxon>
        <taxon>Desulfopila</taxon>
    </lineage>
</organism>
<accession>A0A1M7XVW1</accession>
<evidence type="ECO:0000313" key="3">
    <source>
        <dbReference type="EMBL" id="SHO42849.1"/>
    </source>
</evidence>
<proteinExistence type="predicted"/>
<keyword evidence="4" id="KW-1185">Reference proteome</keyword>
<gene>
    <name evidence="3" type="ORF">SAMN02745220_00187</name>
</gene>
<evidence type="ECO:0000256" key="2">
    <source>
        <dbReference type="SAM" id="Phobius"/>
    </source>
</evidence>
<name>A0A1M7XVW1_9BACT</name>
<keyword evidence="2" id="KW-0472">Membrane</keyword>
<feature type="region of interest" description="Disordered" evidence="1">
    <location>
        <begin position="151"/>
        <end position="184"/>
    </location>
</feature>
<dbReference type="STRING" id="1121416.SAMN02745220_00187"/>
<evidence type="ECO:0008006" key="5">
    <source>
        <dbReference type="Google" id="ProtNLM"/>
    </source>
</evidence>
<dbReference type="OrthoDB" id="9871919at2"/>
<dbReference type="EMBL" id="FRFE01000001">
    <property type="protein sequence ID" value="SHO42849.1"/>
    <property type="molecule type" value="Genomic_DNA"/>
</dbReference>
<sequence>MAKIDKLDDRKKGDRLTAQLGLGAAEQVEATGACLTPDQLADVATNHCSPEERKAALAHFSSCRRCYDAWVGVSLSLVAMESGLERRKRPLLSLRNMGYLGSAVAIAASVVVFFNIKGDLIQTTMPVPAEKALEQVQPSEAERPEQQLLMKEEDNAPSATTPSAETRNKAKRAEMPLAEPAAKSVVGKSVPAPMAPPAALDQDTIRLEAGIVITSSGWLSGLERYCREKRYHENPAQWNLLREEGLQLRESETDTVLMEKLSAILATMNVTTELDEVIVQCGVILPLLAGEDKKE</sequence>
<dbReference type="AlphaFoldDB" id="A0A1M7XVW1"/>
<keyword evidence="2" id="KW-0812">Transmembrane</keyword>
<evidence type="ECO:0000256" key="1">
    <source>
        <dbReference type="SAM" id="MobiDB-lite"/>
    </source>
</evidence>
<protein>
    <recommendedName>
        <fullName evidence="5">Zinc-finger</fullName>
    </recommendedName>
</protein>
<dbReference type="RefSeq" id="WP_073611557.1">
    <property type="nucleotide sequence ID" value="NZ_FRFE01000001.1"/>
</dbReference>